<organism evidence="1 2">
    <name type="scientific">Allosphingosinicella ginsenosidimutans</name>
    <dbReference type="NCBI Taxonomy" id="1176539"/>
    <lineage>
        <taxon>Bacteria</taxon>
        <taxon>Pseudomonadati</taxon>
        <taxon>Pseudomonadota</taxon>
        <taxon>Alphaproteobacteria</taxon>
        <taxon>Sphingomonadales</taxon>
        <taxon>Sphingomonadaceae</taxon>
        <taxon>Allosphingosinicella</taxon>
    </lineage>
</organism>
<gene>
    <name evidence="1" type="ORF">FRZ32_08725</name>
</gene>
<dbReference type="PROSITE" id="PS51257">
    <property type="entry name" value="PROKAR_LIPOPROTEIN"/>
    <property type="match status" value="1"/>
</dbReference>
<sequence>MTGRAALFPGLAALALAIAGCRGEAPPREMSRTEVAAVLAGLRVAPGLWEVRSAVVDAAGANLPVEARRGMIGPRPTLRHCITPAEAARPAARFLGQPARPGCAWRGFALAGERLRGTTVCPGVTTRMAGRYRPDGFDSRMEIDRAMPDGAVLTLTIASRGRRIGACPEQRPAPAAEAAMEVRPG</sequence>
<reference evidence="1 2" key="1">
    <citation type="journal article" date="2015" name="J. Microbiol.">
        <title>Sphingosinicella ginsenosidimutans sp. nov., with ginsenoside converting activity.</title>
        <authorList>
            <person name="Kim J.K."/>
            <person name="Kang M.S."/>
            <person name="Park S.C."/>
            <person name="Kim K.M."/>
            <person name="Choi K."/>
            <person name="Yoon M.H."/>
            <person name="Im W.T."/>
        </authorList>
    </citation>
    <scope>NUCLEOTIDE SEQUENCE [LARGE SCALE GENOMIC DNA]</scope>
    <source>
        <strain evidence="1 2">BS-11</strain>
    </source>
</reference>
<evidence type="ECO:0000313" key="2">
    <source>
        <dbReference type="Proteomes" id="UP000321249"/>
    </source>
</evidence>
<dbReference type="Proteomes" id="UP000321249">
    <property type="component" value="Unassembled WGS sequence"/>
</dbReference>
<dbReference type="InterPro" id="IPR022061">
    <property type="entry name" value="DUF3617"/>
</dbReference>
<dbReference type="OrthoDB" id="7405484at2"/>
<accession>A0A5C6TTR9</accession>
<comment type="caution">
    <text evidence="1">The sequence shown here is derived from an EMBL/GenBank/DDBJ whole genome shotgun (WGS) entry which is preliminary data.</text>
</comment>
<proteinExistence type="predicted"/>
<protein>
    <submittedName>
        <fullName evidence="1">DUF3617 family protein</fullName>
    </submittedName>
</protein>
<dbReference type="EMBL" id="VOQQ01000001">
    <property type="protein sequence ID" value="TXC63737.1"/>
    <property type="molecule type" value="Genomic_DNA"/>
</dbReference>
<name>A0A5C6TTR9_9SPHN</name>
<keyword evidence="2" id="KW-1185">Reference proteome</keyword>
<evidence type="ECO:0000313" key="1">
    <source>
        <dbReference type="EMBL" id="TXC63737.1"/>
    </source>
</evidence>
<dbReference type="RefSeq" id="WP_147043143.1">
    <property type="nucleotide sequence ID" value="NZ_BAABIR010000004.1"/>
</dbReference>
<dbReference type="AlphaFoldDB" id="A0A5C6TTR9"/>
<dbReference type="Pfam" id="PF12276">
    <property type="entry name" value="DUF3617"/>
    <property type="match status" value="1"/>
</dbReference>